<reference evidence="3" key="1">
    <citation type="submission" date="2016-06" db="UniProtKB">
        <authorList>
            <consortium name="WormBaseParasite"/>
        </authorList>
    </citation>
    <scope>IDENTIFICATION</scope>
</reference>
<dbReference type="AlphaFoldDB" id="A0A183CYF4"/>
<evidence type="ECO:0000313" key="2">
    <source>
        <dbReference type="Proteomes" id="UP000271098"/>
    </source>
</evidence>
<dbReference type="Proteomes" id="UP000271098">
    <property type="component" value="Unassembled WGS sequence"/>
</dbReference>
<reference evidence="1 2" key="2">
    <citation type="submission" date="2018-11" db="EMBL/GenBank/DDBJ databases">
        <authorList>
            <consortium name="Pathogen Informatics"/>
        </authorList>
    </citation>
    <scope>NUCLEOTIDE SEQUENCE [LARGE SCALE GENOMIC DNA]</scope>
</reference>
<evidence type="ECO:0000313" key="1">
    <source>
        <dbReference type="EMBL" id="VDK30208.1"/>
    </source>
</evidence>
<dbReference type="EMBL" id="UYRT01001820">
    <property type="protein sequence ID" value="VDK30208.1"/>
    <property type="molecule type" value="Genomic_DNA"/>
</dbReference>
<evidence type="ECO:0000313" key="3">
    <source>
        <dbReference type="WBParaSite" id="GPUH_0000149801-mRNA-1"/>
    </source>
</evidence>
<dbReference type="WBParaSite" id="GPUH_0000149801-mRNA-1">
    <property type="protein sequence ID" value="GPUH_0000149801-mRNA-1"/>
    <property type="gene ID" value="GPUH_0000149801"/>
</dbReference>
<accession>A0A183CYF4</accession>
<sequence>MCEILGFVAGMEPAMGVACYTPSGPIHPPVLPYF</sequence>
<gene>
    <name evidence="1" type="ORF">GPUH_LOCUS1495</name>
</gene>
<name>A0A183CYF4_9BILA</name>
<keyword evidence="2" id="KW-1185">Reference proteome</keyword>
<proteinExistence type="predicted"/>
<protein>
    <submittedName>
        <fullName evidence="3">Class II glutamine amidotransferase</fullName>
    </submittedName>
</protein>
<organism evidence="3">
    <name type="scientific">Gongylonema pulchrum</name>
    <dbReference type="NCBI Taxonomy" id="637853"/>
    <lineage>
        <taxon>Eukaryota</taxon>
        <taxon>Metazoa</taxon>
        <taxon>Ecdysozoa</taxon>
        <taxon>Nematoda</taxon>
        <taxon>Chromadorea</taxon>
        <taxon>Rhabditida</taxon>
        <taxon>Spirurina</taxon>
        <taxon>Spiruromorpha</taxon>
        <taxon>Spiruroidea</taxon>
        <taxon>Gongylonematidae</taxon>
        <taxon>Gongylonema</taxon>
    </lineage>
</organism>